<feature type="compositionally biased region" description="Basic residues" evidence="8">
    <location>
        <begin position="469"/>
        <end position="485"/>
    </location>
</feature>
<keyword evidence="5" id="KW-0663">Pyridoxal phosphate</keyword>
<gene>
    <name evidence="11" type="ORF">AQJ91_03055</name>
</gene>
<dbReference type="InterPro" id="IPR009081">
    <property type="entry name" value="PP-bd_ACP"/>
</dbReference>
<dbReference type="PANTHER" id="PTHR43775">
    <property type="entry name" value="FATTY ACID SYNTHASE"/>
    <property type="match status" value="1"/>
</dbReference>
<evidence type="ECO:0000256" key="6">
    <source>
        <dbReference type="ARBA" id="ARBA00023194"/>
    </source>
</evidence>
<feature type="compositionally biased region" description="Polar residues" evidence="8">
    <location>
        <begin position="487"/>
        <end position="499"/>
    </location>
</feature>
<evidence type="ECO:0000259" key="9">
    <source>
        <dbReference type="PROSITE" id="PS50075"/>
    </source>
</evidence>
<dbReference type="SUPFAM" id="SSF47336">
    <property type="entry name" value="ACP-like"/>
    <property type="match status" value="1"/>
</dbReference>
<keyword evidence="6" id="KW-0045">Antibiotic biosynthesis</keyword>
<dbReference type="Gene3D" id="3.90.1150.10">
    <property type="entry name" value="Aspartate Aminotransferase, domain 1"/>
    <property type="match status" value="1"/>
</dbReference>
<evidence type="ECO:0000256" key="1">
    <source>
        <dbReference type="ARBA" id="ARBA00001933"/>
    </source>
</evidence>
<protein>
    <submittedName>
        <fullName evidence="11">Type-I PKS</fullName>
    </submittedName>
</protein>
<dbReference type="PROSITE" id="PS00606">
    <property type="entry name" value="KS3_1"/>
    <property type="match status" value="1"/>
</dbReference>
<accession>A0A101V4Y9</accession>
<dbReference type="InterPro" id="IPR014043">
    <property type="entry name" value="Acyl_transferase_dom"/>
</dbReference>
<dbReference type="InterPro" id="IPR014030">
    <property type="entry name" value="Ketoacyl_synth_N"/>
</dbReference>
<dbReference type="GO" id="GO:0005737">
    <property type="term" value="C:cytoplasm"/>
    <property type="evidence" value="ECO:0007669"/>
    <property type="project" value="TreeGrafter"/>
</dbReference>
<dbReference type="InterPro" id="IPR001917">
    <property type="entry name" value="Aminotrans_II_pyridoxalP_BS"/>
</dbReference>
<dbReference type="Proteomes" id="UP000053260">
    <property type="component" value="Unassembled WGS sequence"/>
</dbReference>
<dbReference type="Pfam" id="PF00109">
    <property type="entry name" value="ketoacyl-synt"/>
    <property type="match status" value="1"/>
</dbReference>
<evidence type="ECO:0000256" key="3">
    <source>
        <dbReference type="ARBA" id="ARBA00022553"/>
    </source>
</evidence>
<dbReference type="GO" id="GO:0017000">
    <property type="term" value="P:antibiotic biosynthetic process"/>
    <property type="evidence" value="ECO:0007669"/>
    <property type="project" value="UniProtKB-KW"/>
</dbReference>
<keyword evidence="7" id="KW-0012">Acyltransferase</keyword>
<evidence type="ECO:0000259" key="10">
    <source>
        <dbReference type="PROSITE" id="PS52004"/>
    </source>
</evidence>
<keyword evidence="3" id="KW-0597">Phosphoprotein</keyword>
<keyword evidence="12" id="KW-1185">Reference proteome</keyword>
<dbReference type="InterPro" id="IPR016036">
    <property type="entry name" value="Malonyl_transacylase_ACP-bd"/>
</dbReference>
<dbReference type="OrthoDB" id="9778690at2"/>
<name>A0A101V4Y9_9ACTN</name>
<dbReference type="GO" id="GO:0031177">
    <property type="term" value="F:phosphopantetheine binding"/>
    <property type="evidence" value="ECO:0007669"/>
    <property type="project" value="InterPro"/>
</dbReference>
<evidence type="ECO:0000256" key="4">
    <source>
        <dbReference type="ARBA" id="ARBA00022679"/>
    </source>
</evidence>
<dbReference type="EMBL" id="LMXB01000013">
    <property type="protein sequence ID" value="KUO22600.1"/>
    <property type="molecule type" value="Genomic_DNA"/>
</dbReference>
<dbReference type="InterPro" id="IPR016035">
    <property type="entry name" value="Acyl_Trfase/lysoPLipase"/>
</dbReference>
<reference evidence="11 12" key="1">
    <citation type="submission" date="2015-10" db="EMBL/GenBank/DDBJ databases">
        <title>Draft genome sequence of Streptomyces sp. RV15, isolated from a marine sponge.</title>
        <authorList>
            <person name="Ruckert C."/>
            <person name="Abdelmohsen U.R."/>
            <person name="Winkler A."/>
            <person name="Hentschel U."/>
            <person name="Kalinowski J."/>
            <person name="Kampfer P."/>
            <person name="Glaeser S."/>
        </authorList>
    </citation>
    <scope>NUCLEOTIDE SEQUENCE [LARGE SCALE GENOMIC DNA]</scope>
    <source>
        <strain evidence="11 12">RV15</strain>
    </source>
</reference>
<dbReference type="InterPro" id="IPR001227">
    <property type="entry name" value="Ac_transferase_dom_sf"/>
</dbReference>
<dbReference type="PROSITE" id="PS50075">
    <property type="entry name" value="CARRIER"/>
    <property type="match status" value="1"/>
</dbReference>
<dbReference type="InterPro" id="IPR020841">
    <property type="entry name" value="PKS_Beta-ketoAc_synthase_dom"/>
</dbReference>
<dbReference type="Gene3D" id="3.40.640.10">
    <property type="entry name" value="Type I PLP-dependent aspartate aminotransferase-like (Major domain)"/>
    <property type="match status" value="1"/>
</dbReference>
<dbReference type="Pfam" id="PF00550">
    <property type="entry name" value="PP-binding"/>
    <property type="match status" value="1"/>
</dbReference>
<feature type="region of interest" description="Disordered" evidence="8">
    <location>
        <begin position="957"/>
        <end position="986"/>
    </location>
</feature>
<dbReference type="Gene3D" id="1.10.1200.10">
    <property type="entry name" value="ACP-like"/>
    <property type="match status" value="1"/>
</dbReference>
<dbReference type="GO" id="GO:0071770">
    <property type="term" value="P:DIM/DIP cell wall layer assembly"/>
    <property type="evidence" value="ECO:0007669"/>
    <property type="project" value="TreeGrafter"/>
</dbReference>
<evidence type="ECO:0000256" key="8">
    <source>
        <dbReference type="SAM" id="MobiDB-lite"/>
    </source>
</evidence>
<sequence length="1614" mass="169288">MSCRFPGAANIDEFWKMLLNAEHQFSEVPRSRWDHSAYYRPGDFREPHSVYTDQVAFLPEVDQFAPAHYGIPPRRARTMDPQAKLFVDLAREALQDTGWERGGFDRASTGVFAGVTSLDHRDVSVARITANLFADGSLHQDGGDPHLLAALQGAAGSALMPFGPFTIPGALANMVPCTVSEVFDLGGPSLSVDAACSSALVALDQAVRSLRSGACSIALVGGVYLGFSPTPMVGFSRAGALSREGVCRPFDERADGFVLGEGGGLVVLRPLEDALAAGDRVYAVVTGVGTANDGKGGGPMTPQVQGQMAALRAAYRDAGISPGDIDLLEAHGTATPVGDRTEIEAVRRLRAESEQTEPCYVTSSKALIGHTMSAAGAAGLVKTALAVHHGVVPPQPAGTRANDALALGDASLRLTTEQVPWPRKGVRRAAVSSFGFGGTNAHAVLEGVPTAAAGEGRDGLTAPAGKGRGTGRNRGRKTTPARARRNASATPAGNDQGTENTPWLFLLSAGSVPLLADHAEQVHRAVAENAEATPAAVARTLAARELLTARLAVVAATREELLDRLELAARRLAEGALGELAPGVHAADKPLPPEERKIAFAFPGQGSQRPGMLADLVRRFPVLAERAAELAALTADQNEALPATLAELLWERQDPNDAEAQAALMVTDMCQPGLGITGVATIELLAACGVEPDLAVGHSVGEFPAAVAAGAFGGPEAVAFMARRGAALAAAVSSGTGAMLAVQAPATEAERVAADVEGVWPACYNHRGQLVFSGSVEAVDRLRASCAEEGIAAVRLKVSHAFHSPLVAAADEVMADTIAALPLTGPARTFVSSVSGLTCEQPQDIRELWARHNTAPVRFTRAVRSVTDAGVRFLVQIYGGDTLLRMARQDEAGARLTLLPLTPSRPDGGQALLTALGRLAVAGVPVDPAPLFAGSTAPLLWLPVSPLETAAYTIRTGTGRGRPAASPGSAPAALPPAPTRPAATPAAPVPHIRTVIPSPAATHLIGEPRMSGLIELMHAQLSLLQSFNPTAATAGEPHPGDLADPAAGERLVEAALAPRSGHVLMAGPVQVRELPEPPVAADEVAVRVFAAISRVSAYSEDFLRAEHVFATDLGFDSIMLADLAARLRKEWPGLEVQTADVVNITTIGELVATVQNRIGAQPVTSVQSAVPAQRAHAPAAVPEAVRPAPAAVPDAVPDAVRPAAETVRPAADRRLTADVRVFPEVLASLERSRVAERAGVHNPYFLQHEGTIRDTTRIDGTELISFSSYNYLGLSGHPAVAEAIRDAVERYGSSVSAARILSGNRPLHEELDRGLAELVGAEDAVTLVSGHATNVTVIGHLMGPDDLIVHDALAHDSILQGCRQSGASRQPFPHNDTAALDRILTNVRYRYRRVLIVVEGVYSMDGDTADLAALIAVKQKHDALLMVDEAHSIGVMGKTGGGMAQHSGVTPEDVDVWMGTLSKSLASCGGYVAGRHELIQHFRYTLPGFVFSAGLPPASTAAALAALRLIREEPERVTRLHDNSALFLRLASEAGVEVGTSEGTPIVPCITGDSMKALLLADRLYKRGISANPILHPAVEERLARLRFFITSEHTEKQITDTVRILAEELSRPF</sequence>
<evidence type="ECO:0000256" key="5">
    <source>
        <dbReference type="ARBA" id="ARBA00022898"/>
    </source>
</evidence>
<dbReference type="SUPFAM" id="SSF55048">
    <property type="entry name" value="Probable ACP-binding domain of malonyl-CoA ACP transacylase"/>
    <property type="match status" value="1"/>
</dbReference>
<dbReference type="InterPro" id="IPR015421">
    <property type="entry name" value="PyrdxlP-dep_Trfase_major"/>
</dbReference>
<dbReference type="SUPFAM" id="SSF53383">
    <property type="entry name" value="PLP-dependent transferases"/>
    <property type="match status" value="1"/>
</dbReference>
<dbReference type="GO" id="GO:0004312">
    <property type="term" value="F:fatty acid synthase activity"/>
    <property type="evidence" value="ECO:0007669"/>
    <property type="project" value="TreeGrafter"/>
</dbReference>
<proteinExistence type="predicted"/>
<dbReference type="InterPro" id="IPR050091">
    <property type="entry name" value="PKS_NRPS_Biosynth_Enz"/>
</dbReference>
<feature type="compositionally biased region" description="Low complexity" evidence="8">
    <location>
        <begin position="961"/>
        <end position="972"/>
    </location>
</feature>
<dbReference type="CDD" id="cd06454">
    <property type="entry name" value="KBL_like"/>
    <property type="match status" value="1"/>
</dbReference>
<dbReference type="Pfam" id="PF16197">
    <property type="entry name" value="KAsynt_C_assoc"/>
    <property type="match status" value="1"/>
</dbReference>
<feature type="domain" description="Carrier" evidence="9">
    <location>
        <begin position="1079"/>
        <end position="1158"/>
    </location>
</feature>
<dbReference type="Gene3D" id="3.40.366.10">
    <property type="entry name" value="Malonyl-Coenzyme A Acyl Carrier Protein, domain 2"/>
    <property type="match status" value="1"/>
</dbReference>
<evidence type="ECO:0000256" key="2">
    <source>
        <dbReference type="ARBA" id="ARBA00022450"/>
    </source>
</evidence>
<dbReference type="InterPro" id="IPR004839">
    <property type="entry name" value="Aminotransferase_I/II_large"/>
</dbReference>
<dbReference type="CDD" id="cd00833">
    <property type="entry name" value="PKS"/>
    <property type="match status" value="1"/>
</dbReference>
<feature type="domain" description="Ketosynthase family 3 (KS3)" evidence="10">
    <location>
        <begin position="1"/>
        <end position="447"/>
    </location>
</feature>
<dbReference type="PROSITE" id="PS00599">
    <property type="entry name" value="AA_TRANSFER_CLASS_2"/>
    <property type="match status" value="1"/>
</dbReference>
<dbReference type="SUPFAM" id="SSF53901">
    <property type="entry name" value="Thiolase-like"/>
    <property type="match status" value="1"/>
</dbReference>
<dbReference type="SUPFAM" id="SSF52151">
    <property type="entry name" value="FabD/lysophospholipase-like"/>
    <property type="match status" value="1"/>
</dbReference>
<dbReference type="InterPro" id="IPR006162">
    <property type="entry name" value="Ppantetheine_attach_site"/>
</dbReference>
<dbReference type="InterPro" id="IPR015424">
    <property type="entry name" value="PyrdxlP-dep_Trfase"/>
</dbReference>
<dbReference type="InterPro" id="IPR015422">
    <property type="entry name" value="PyrdxlP-dep_Trfase_small"/>
</dbReference>
<comment type="cofactor">
    <cofactor evidence="1">
        <name>pyridoxal 5'-phosphate</name>
        <dbReference type="ChEBI" id="CHEBI:597326"/>
    </cofactor>
</comment>
<dbReference type="PANTHER" id="PTHR43775:SF37">
    <property type="entry name" value="SI:DKEY-61P9.11"/>
    <property type="match status" value="1"/>
</dbReference>
<comment type="caution">
    <text evidence="11">The sequence shown here is derived from an EMBL/GenBank/DDBJ whole genome shotgun (WGS) entry which is preliminary data.</text>
</comment>
<dbReference type="InterPro" id="IPR014031">
    <property type="entry name" value="Ketoacyl_synth_C"/>
</dbReference>
<dbReference type="InterPro" id="IPR018201">
    <property type="entry name" value="Ketoacyl_synth_AS"/>
</dbReference>
<dbReference type="InterPro" id="IPR020806">
    <property type="entry name" value="PKS_PP-bd"/>
</dbReference>
<evidence type="ECO:0000313" key="11">
    <source>
        <dbReference type="EMBL" id="KUO22600.1"/>
    </source>
</evidence>
<dbReference type="InterPro" id="IPR036736">
    <property type="entry name" value="ACP-like_sf"/>
</dbReference>
<dbReference type="Pfam" id="PF00155">
    <property type="entry name" value="Aminotran_1_2"/>
    <property type="match status" value="1"/>
</dbReference>
<dbReference type="GO" id="GO:0006633">
    <property type="term" value="P:fatty acid biosynthetic process"/>
    <property type="evidence" value="ECO:0007669"/>
    <property type="project" value="InterPro"/>
</dbReference>
<dbReference type="SMART" id="SM00825">
    <property type="entry name" value="PKS_KS"/>
    <property type="match status" value="1"/>
</dbReference>
<dbReference type="PROSITE" id="PS00012">
    <property type="entry name" value="PHOSPHOPANTETHEINE"/>
    <property type="match status" value="1"/>
</dbReference>
<dbReference type="Gene3D" id="3.30.70.3290">
    <property type="match status" value="1"/>
</dbReference>
<dbReference type="GO" id="GO:0005886">
    <property type="term" value="C:plasma membrane"/>
    <property type="evidence" value="ECO:0007669"/>
    <property type="project" value="TreeGrafter"/>
</dbReference>
<evidence type="ECO:0000256" key="7">
    <source>
        <dbReference type="ARBA" id="ARBA00023315"/>
    </source>
</evidence>
<dbReference type="STRING" id="909626.AQJ91_03055"/>
<dbReference type="SMART" id="SM00823">
    <property type="entry name" value="PKS_PP"/>
    <property type="match status" value="1"/>
</dbReference>
<dbReference type="SMART" id="SM00827">
    <property type="entry name" value="PKS_AT"/>
    <property type="match status" value="1"/>
</dbReference>
<dbReference type="GO" id="GO:0030170">
    <property type="term" value="F:pyridoxal phosphate binding"/>
    <property type="evidence" value="ECO:0007669"/>
    <property type="project" value="InterPro"/>
</dbReference>
<dbReference type="GO" id="GO:0004315">
    <property type="term" value="F:3-oxoacyl-[acyl-carrier-protein] synthase activity"/>
    <property type="evidence" value="ECO:0007669"/>
    <property type="project" value="InterPro"/>
</dbReference>
<dbReference type="Pfam" id="PF00698">
    <property type="entry name" value="Acyl_transf_1"/>
    <property type="match status" value="1"/>
</dbReference>
<dbReference type="InterPro" id="IPR016039">
    <property type="entry name" value="Thiolase-like"/>
</dbReference>
<keyword evidence="2" id="KW-0596">Phosphopantetheine</keyword>
<dbReference type="PROSITE" id="PS52004">
    <property type="entry name" value="KS3_2"/>
    <property type="match status" value="1"/>
</dbReference>
<dbReference type="Pfam" id="PF02801">
    <property type="entry name" value="Ketoacyl-synt_C"/>
    <property type="match status" value="1"/>
</dbReference>
<feature type="region of interest" description="Disordered" evidence="8">
    <location>
        <begin position="453"/>
        <end position="499"/>
    </location>
</feature>
<keyword evidence="4" id="KW-0808">Transferase</keyword>
<dbReference type="InterPro" id="IPR032821">
    <property type="entry name" value="PKS_assoc"/>
</dbReference>
<evidence type="ECO:0000313" key="12">
    <source>
        <dbReference type="Proteomes" id="UP000053260"/>
    </source>
</evidence>
<dbReference type="Gene3D" id="3.40.47.10">
    <property type="match status" value="1"/>
</dbReference>
<organism evidence="11 12">
    <name type="scientific">Streptomyces dysideae</name>
    <dbReference type="NCBI Taxonomy" id="909626"/>
    <lineage>
        <taxon>Bacteria</taxon>
        <taxon>Bacillati</taxon>
        <taxon>Actinomycetota</taxon>
        <taxon>Actinomycetes</taxon>
        <taxon>Kitasatosporales</taxon>
        <taxon>Streptomycetaceae</taxon>
        <taxon>Streptomyces</taxon>
    </lineage>
</organism>